<reference evidence="2" key="2">
    <citation type="submission" date="2023-01" db="EMBL/GenBank/DDBJ databases">
        <title>Gilvimarinus xylanilyticus HB14 isolated from Caulerpa lentillifera aquaculture base in Hainan, China.</title>
        <authorList>
            <person name="Zhang Y.-J."/>
        </authorList>
    </citation>
    <scope>NUCLEOTIDE SEQUENCE</scope>
    <source>
        <strain evidence="2">HB14</strain>
    </source>
</reference>
<comment type="caution">
    <text evidence="2">The sequence shown here is derived from an EMBL/GenBank/DDBJ whole genome shotgun (WGS) entry which is preliminary data.</text>
</comment>
<dbReference type="Pfam" id="PF11306">
    <property type="entry name" value="DUF3108"/>
    <property type="match status" value="1"/>
</dbReference>
<dbReference type="RefSeq" id="WP_253966396.1">
    <property type="nucleotide sequence ID" value="NZ_JAMFTH010000001.1"/>
</dbReference>
<gene>
    <name evidence="2" type="ORF">M6D89_02200</name>
</gene>
<organism evidence="2 3">
    <name type="scientific">Gilvimarinus xylanilyticus</name>
    <dbReference type="NCBI Taxonomy" id="2944139"/>
    <lineage>
        <taxon>Bacteria</taxon>
        <taxon>Pseudomonadati</taxon>
        <taxon>Pseudomonadota</taxon>
        <taxon>Gammaproteobacteria</taxon>
        <taxon>Cellvibrionales</taxon>
        <taxon>Cellvibrionaceae</taxon>
        <taxon>Gilvimarinus</taxon>
    </lineage>
</organism>
<sequence length="245" mass="28356">MNRLLAPCAALTMLFFSGFVAAAEPPKTEPSYPQTFKNVYKASYYGFTITATHELSDTAEGKKLRFFADSMLASIEEISYFDYPTPEQLRPTTYIYKRRGLGRDRDAKLDFDWDKGRVTNNVENKPWKMKVHPGVMDKTSFQMQLQRDLIAGRHEDLVYDIADGGSIKQYRFAIVGRETLDTPLGKVDTVKVERTRKDDDRITYAWMAPEYQYLLVRMQQVEDGDEYTIYIHESEIDGEEISSFE</sequence>
<keyword evidence="3" id="KW-1185">Reference proteome</keyword>
<dbReference type="InterPro" id="IPR021457">
    <property type="entry name" value="DUF3108"/>
</dbReference>
<feature type="chain" id="PRO_5040747834" evidence="1">
    <location>
        <begin position="23"/>
        <end position="245"/>
    </location>
</feature>
<name>A0A9X2KRQ6_9GAMM</name>
<protein>
    <submittedName>
        <fullName evidence="2">DUF3108 domain-containing protein</fullName>
    </submittedName>
</protein>
<dbReference type="Proteomes" id="UP001139319">
    <property type="component" value="Unassembled WGS sequence"/>
</dbReference>
<accession>A0A9X2KRQ6</accession>
<evidence type="ECO:0000313" key="2">
    <source>
        <dbReference type="EMBL" id="MCP8898106.1"/>
    </source>
</evidence>
<evidence type="ECO:0000313" key="3">
    <source>
        <dbReference type="Proteomes" id="UP001139319"/>
    </source>
</evidence>
<reference evidence="2" key="1">
    <citation type="submission" date="2022-05" db="EMBL/GenBank/DDBJ databases">
        <authorList>
            <person name="Sun H.-N."/>
        </authorList>
    </citation>
    <scope>NUCLEOTIDE SEQUENCE</scope>
    <source>
        <strain evidence="2">HB14</strain>
    </source>
</reference>
<proteinExistence type="predicted"/>
<dbReference type="EMBL" id="JAMFTH010000001">
    <property type="protein sequence ID" value="MCP8898106.1"/>
    <property type="molecule type" value="Genomic_DNA"/>
</dbReference>
<dbReference type="AlphaFoldDB" id="A0A9X2KRQ6"/>
<feature type="signal peptide" evidence="1">
    <location>
        <begin position="1"/>
        <end position="22"/>
    </location>
</feature>
<evidence type="ECO:0000256" key="1">
    <source>
        <dbReference type="SAM" id="SignalP"/>
    </source>
</evidence>
<keyword evidence="1" id="KW-0732">Signal</keyword>